<proteinExistence type="predicted"/>
<evidence type="ECO:0000256" key="1">
    <source>
        <dbReference type="SAM" id="Phobius"/>
    </source>
</evidence>
<evidence type="ECO:0000313" key="2">
    <source>
        <dbReference type="EMBL" id="TFJ90658.1"/>
    </source>
</evidence>
<dbReference type="RefSeq" id="WP_135111837.1">
    <property type="nucleotide sequence ID" value="NZ_SRHY01000076.1"/>
</dbReference>
<keyword evidence="1" id="KW-0812">Transmembrane</keyword>
<keyword evidence="1" id="KW-0472">Membrane</keyword>
<organism evidence="2 3">
    <name type="scientific">Lentibacillus salicampi</name>
    <dbReference type="NCBI Taxonomy" id="175306"/>
    <lineage>
        <taxon>Bacteria</taxon>
        <taxon>Bacillati</taxon>
        <taxon>Bacillota</taxon>
        <taxon>Bacilli</taxon>
        <taxon>Bacillales</taxon>
        <taxon>Bacillaceae</taxon>
        <taxon>Lentibacillus</taxon>
    </lineage>
</organism>
<feature type="transmembrane region" description="Helical" evidence="1">
    <location>
        <begin position="119"/>
        <end position="140"/>
    </location>
</feature>
<sequence>MGRSIRILKRSRIFYILVLALLNMTYVSIEIYKSKISKPLLENSKITQLEFAKLESMSNYALLFETAFLIISVIWTLLMFTKKYEPTIKSSIPIQLLLLVSLLILNCTLSWLFDAPIGNLTQLLFGPIVFTSGAVIYFLLSKLLSGCTKYNPGDPSSS</sequence>
<dbReference type="EMBL" id="SRHY01000076">
    <property type="protein sequence ID" value="TFJ90658.1"/>
    <property type="molecule type" value="Genomic_DNA"/>
</dbReference>
<name>A0A4Y9A6A7_9BACI</name>
<protein>
    <submittedName>
        <fullName evidence="2">Uncharacterized protein</fullName>
    </submittedName>
</protein>
<accession>A0A4Y9A6A7</accession>
<feature type="transmembrane region" description="Helical" evidence="1">
    <location>
        <begin position="60"/>
        <end position="80"/>
    </location>
</feature>
<dbReference type="AlphaFoldDB" id="A0A4Y9A6A7"/>
<reference evidence="2 3" key="1">
    <citation type="submission" date="2019-03" db="EMBL/GenBank/DDBJ databases">
        <title>Genome sequence of Lentibacillus salicampi ATCC BAA-719.</title>
        <authorList>
            <person name="Maclea K.S."/>
            <person name="Simoes Junior M."/>
        </authorList>
    </citation>
    <scope>NUCLEOTIDE SEQUENCE [LARGE SCALE GENOMIC DNA]</scope>
    <source>
        <strain evidence="2 3">ATCC BAA-719</strain>
    </source>
</reference>
<evidence type="ECO:0000313" key="3">
    <source>
        <dbReference type="Proteomes" id="UP000298484"/>
    </source>
</evidence>
<dbReference type="Proteomes" id="UP000298484">
    <property type="component" value="Unassembled WGS sequence"/>
</dbReference>
<gene>
    <name evidence="2" type="ORF">E4U82_19120</name>
</gene>
<comment type="caution">
    <text evidence="2">The sequence shown here is derived from an EMBL/GenBank/DDBJ whole genome shotgun (WGS) entry which is preliminary data.</text>
</comment>
<keyword evidence="3" id="KW-1185">Reference proteome</keyword>
<dbReference type="OrthoDB" id="2973012at2"/>
<feature type="transmembrane region" description="Helical" evidence="1">
    <location>
        <begin position="92"/>
        <end position="113"/>
    </location>
</feature>
<feature type="transmembrane region" description="Helical" evidence="1">
    <location>
        <begin position="12"/>
        <end position="32"/>
    </location>
</feature>
<keyword evidence="1" id="KW-1133">Transmembrane helix</keyword>